<reference evidence="2 3" key="1">
    <citation type="submission" date="2019-03" db="EMBL/GenBank/DDBJ databases">
        <authorList>
            <person name="Jensen L."/>
            <person name="Storgaard J."/>
            <person name="Sulaj E."/>
            <person name="Schramm A."/>
            <person name="Marshall I.P.G."/>
        </authorList>
    </citation>
    <scope>NUCLEOTIDE SEQUENCE [LARGE SCALE GENOMIC DNA]</scope>
    <source>
        <strain evidence="2 3">2017H2G3</strain>
    </source>
</reference>
<dbReference type="AlphaFoldDB" id="A0A4R1AVQ4"/>
<protein>
    <submittedName>
        <fullName evidence="2">Nucleotidyltransferase domain-containing protein</fullName>
    </submittedName>
</protein>
<evidence type="ECO:0000313" key="3">
    <source>
        <dbReference type="Proteomes" id="UP000293846"/>
    </source>
</evidence>
<proteinExistence type="predicted"/>
<keyword evidence="3" id="KW-1185">Reference proteome</keyword>
<dbReference type="RefSeq" id="WP_057765193.1">
    <property type="nucleotide sequence ID" value="NZ_LMBX01000014.1"/>
</dbReference>
<name>A0A4R1AVQ4_9BACI</name>
<dbReference type="Pfam" id="PF01909">
    <property type="entry name" value="NTP_transf_2"/>
    <property type="match status" value="1"/>
</dbReference>
<keyword evidence="2" id="KW-0808">Transferase</keyword>
<dbReference type="CDD" id="cd05403">
    <property type="entry name" value="NT_KNTase_like"/>
    <property type="match status" value="1"/>
</dbReference>
<organism evidence="2 3">
    <name type="scientific">Cytobacillus praedii</name>
    <dbReference type="NCBI Taxonomy" id="1742358"/>
    <lineage>
        <taxon>Bacteria</taxon>
        <taxon>Bacillati</taxon>
        <taxon>Bacillota</taxon>
        <taxon>Bacilli</taxon>
        <taxon>Bacillales</taxon>
        <taxon>Bacillaceae</taxon>
        <taxon>Cytobacillus</taxon>
    </lineage>
</organism>
<evidence type="ECO:0000259" key="1">
    <source>
        <dbReference type="Pfam" id="PF01909"/>
    </source>
</evidence>
<dbReference type="InterPro" id="IPR002934">
    <property type="entry name" value="Polymerase_NTP_transf_dom"/>
</dbReference>
<dbReference type="OrthoDB" id="43980at2"/>
<dbReference type="EMBL" id="SJTH01000046">
    <property type="protein sequence ID" value="TCJ01898.1"/>
    <property type="molecule type" value="Genomic_DNA"/>
</dbReference>
<evidence type="ECO:0000313" key="2">
    <source>
        <dbReference type="EMBL" id="TCJ01898.1"/>
    </source>
</evidence>
<accession>A0A4R1AVQ4</accession>
<sequence length="240" mass="27503">MSTQNKLNPIEAAIHFISKHFSDCHGALLAGSVVRGEATETSDLDIIIFDNTINSSYRESLIDQGWAIEVFVHNLTTYKYFFESDRKRARPSLPRMVFEGMILKDEGIVDSIKTEAKNLLDNGPEKWSDETMTTKRYFITDALDDFIGCSNRAEELFIANTLAELTCEFILRTNKQWIGTSKWLVRSLRNYDEVFAKKFVETFDTYYKSGEKSQVIQLVDSILQPFGGRLFDGFSLGKRE</sequence>
<comment type="caution">
    <text evidence="2">The sequence shown here is derived from an EMBL/GenBank/DDBJ whole genome shotgun (WGS) entry which is preliminary data.</text>
</comment>
<gene>
    <name evidence="2" type="ORF">E0Y62_21820</name>
</gene>
<dbReference type="Proteomes" id="UP000293846">
    <property type="component" value="Unassembled WGS sequence"/>
</dbReference>
<dbReference type="Gene3D" id="3.30.460.10">
    <property type="entry name" value="Beta Polymerase, domain 2"/>
    <property type="match status" value="1"/>
</dbReference>
<dbReference type="InterPro" id="IPR043519">
    <property type="entry name" value="NT_sf"/>
</dbReference>
<feature type="domain" description="Polymerase nucleotidyl transferase" evidence="1">
    <location>
        <begin position="29"/>
        <end position="49"/>
    </location>
</feature>
<dbReference type="STRING" id="1742358.GCA_001439605_02392"/>
<dbReference type="SUPFAM" id="SSF81301">
    <property type="entry name" value="Nucleotidyltransferase"/>
    <property type="match status" value="1"/>
</dbReference>
<dbReference type="GO" id="GO:0016779">
    <property type="term" value="F:nucleotidyltransferase activity"/>
    <property type="evidence" value="ECO:0007669"/>
    <property type="project" value="InterPro"/>
</dbReference>